<name>A0A3M3WEC6_PSEMA</name>
<sequence length="552" mass="59137">MNIEPFMKNPVSLAMRIGLGFASTLSLLVLITAVGIQRVGFIDSTLKDVGEKAAVVQRYAINFRGSVHNRAIAIRDAVLVKDEPALNRHLAEIDQLKRDYQDSAVMLDRLFANTTASAEETRLLGDIKAIETQALASTERVINLRRSNDIAGAQDLLLAQASAHYTEWLKRVNALIDFEEAHIKQRLDTVQSAAGSFAVLMVLASAVAIILSVLVSLLIIRKVKATLGAEPEEVAEAIRRLADGELNQRIETRYPDSVMGILKNALARLSDTISEVRSAAQALRHSSVTLLSVASDNRQQINLQTSEAQHVAAAITQMAASVSEVSGYASAASKATILADAEVDSGHRLVGEVTVSIEELATILDQATLRVNQVSSDSENIETVIEVINAIAAQTNLLALNAAIEAARAGEHGRGFAVVADEVRSLATRTQESTQEIRDMIGKLQSGTQDAADIMQRSRSLAQATVTQTRDSQLALGKISQEVGAINAMNAQIASVSVQQSAAAEEVAQNVTRIHSSTVQSAAGSEQVENSNHELAELADRLSTKVAFFNVA</sequence>
<organism evidence="13 14">
    <name type="scientific">Pseudomonas marginalis pv. marginalis</name>
    <dbReference type="NCBI Taxonomy" id="97473"/>
    <lineage>
        <taxon>Bacteria</taxon>
        <taxon>Pseudomonadati</taxon>
        <taxon>Pseudomonadota</taxon>
        <taxon>Gammaproteobacteria</taxon>
        <taxon>Pseudomonadales</taxon>
        <taxon>Pseudomonadaceae</taxon>
        <taxon>Pseudomonas</taxon>
    </lineage>
</organism>
<dbReference type="PANTHER" id="PTHR32089">
    <property type="entry name" value="METHYL-ACCEPTING CHEMOTAXIS PROTEIN MCPB"/>
    <property type="match status" value="1"/>
</dbReference>
<evidence type="ECO:0000256" key="10">
    <source>
        <dbReference type="SAM" id="Phobius"/>
    </source>
</evidence>
<evidence type="ECO:0000256" key="5">
    <source>
        <dbReference type="ARBA" id="ARBA00022989"/>
    </source>
</evidence>
<dbReference type="GO" id="GO:0007165">
    <property type="term" value="P:signal transduction"/>
    <property type="evidence" value="ECO:0007669"/>
    <property type="project" value="UniProtKB-KW"/>
</dbReference>
<dbReference type="Proteomes" id="UP000276587">
    <property type="component" value="Unassembled WGS sequence"/>
</dbReference>
<evidence type="ECO:0000259" key="12">
    <source>
        <dbReference type="PROSITE" id="PS50885"/>
    </source>
</evidence>
<dbReference type="InterPro" id="IPR004089">
    <property type="entry name" value="MCPsignal_dom"/>
</dbReference>
<feature type="domain" description="Methyl-accepting transducer" evidence="11">
    <location>
        <begin position="279"/>
        <end position="515"/>
    </location>
</feature>
<dbReference type="Gene3D" id="1.10.287.950">
    <property type="entry name" value="Methyl-accepting chemotaxis protein"/>
    <property type="match status" value="1"/>
</dbReference>
<reference evidence="13 14" key="1">
    <citation type="submission" date="2018-08" db="EMBL/GenBank/DDBJ databases">
        <title>Recombination of ecologically and evolutionarily significant loci maintains genetic cohesion in the Pseudomonas syringae species complex.</title>
        <authorList>
            <person name="Dillon M."/>
            <person name="Thakur S."/>
            <person name="Almeida R.N.D."/>
            <person name="Weir B.S."/>
            <person name="Guttman D.S."/>
        </authorList>
    </citation>
    <scope>NUCLEOTIDE SEQUENCE [LARGE SCALE GENOMIC DNA]</scope>
    <source>
        <strain evidence="13 14">ICMP 3555</strain>
    </source>
</reference>
<dbReference type="AlphaFoldDB" id="A0A3M3WEC6"/>
<dbReference type="CDD" id="cd19411">
    <property type="entry name" value="MCP2201-like_sensor"/>
    <property type="match status" value="1"/>
</dbReference>
<feature type="domain" description="HAMP" evidence="12">
    <location>
        <begin position="232"/>
        <end position="278"/>
    </location>
</feature>
<keyword evidence="3" id="KW-0488">Methylation</keyword>
<proteinExistence type="inferred from homology"/>
<dbReference type="InterPro" id="IPR004090">
    <property type="entry name" value="Chemotax_Me-accpt_rcpt"/>
</dbReference>
<dbReference type="EMBL" id="RBQF01000156">
    <property type="protein sequence ID" value="RMP09868.1"/>
    <property type="molecule type" value="Genomic_DNA"/>
</dbReference>
<dbReference type="GO" id="GO:0005886">
    <property type="term" value="C:plasma membrane"/>
    <property type="evidence" value="ECO:0007669"/>
    <property type="project" value="UniProtKB-SubCell"/>
</dbReference>
<evidence type="ECO:0000256" key="3">
    <source>
        <dbReference type="ARBA" id="ARBA00022481"/>
    </source>
</evidence>
<keyword evidence="2" id="KW-1003">Cell membrane</keyword>
<dbReference type="Pfam" id="PF00015">
    <property type="entry name" value="MCPsignal"/>
    <property type="match status" value="1"/>
</dbReference>
<keyword evidence="4 10" id="KW-0812">Transmembrane</keyword>
<evidence type="ECO:0000313" key="14">
    <source>
        <dbReference type="Proteomes" id="UP000276587"/>
    </source>
</evidence>
<accession>A0A3M3WEC6</accession>
<dbReference type="PROSITE" id="PS50111">
    <property type="entry name" value="CHEMOTAXIS_TRANSDUC_2"/>
    <property type="match status" value="1"/>
</dbReference>
<keyword evidence="6 10" id="KW-0472">Membrane</keyword>
<comment type="subcellular location">
    <subcellularLocation>
        <location evidence="1">Cell membrane</location>
        <topology evidence="1">Multi-pass membrane protein</topology>
    </subcellularLocation>
</comment>
<feature type="transmembrane region" description="Helical" evidence="10">
    <location>
        <begin position="197"/>
        <end position="220"/>
    </location>
</feature>
<gene>
    <name evidence="13" type="ORF">ALQ29_01852</name>
</gene>
<keyword evidence="5 10" id="KW-1133">Transmembrane helix</keyword>
<evidence type="ECO:0000313" key="13">
    <source>
        <dbReference type="EMBL" id="RMP09868.1"/>
    </source>
</evidence>
<evidence type="ECO:0000256" key="1">
    <source>
        <dbReference type="ARBA" id="ARBA00004651"/>
    </source>
</evidence>
<dbReference type="GO" id="GO:0004888">
    <property type="term" value="F:transmembrane signaling receptor activity"/>
    <property type="evidence" value="ECO:0007669"/>
    <property type="project" value="InterPro"/>
</dbReference>
<comment type="similarity">
    <text evidence="8">Belongs to the methyl-accepting chemotaxis (MCP) protein family.</text>
</comment>
<evidence type="ECO:0000256" key="9">
    <source>
        <dbReference type="PROSITE-ProRule" id="PRU00284"/>
    </source>
</evidence>
<dbReference type="SMART" id="SM00283">
    <property type="entry name" value="MA"/>
    <property type="match status" value="1"/>
</dbReference>
<evidence type="ECO:0000256" key="8">
    <source>
        <dbReference type="ARBA" id="ARBA00029447"/>
    </source>
</evidence>
<dbReference type="PROSITE" id="PS50885">
    <property type="entry name" value="HAMP"/>
    <property type="match status" value="1"/>
</dbReference>
<dbReference type="InterPro" id="IPR003660">
    <property type="entry name" value="HAMP_dom"/>
</dbReference>
<dbReference type="SUPFAM" id="SSF58104">
    <property type="entry name" value="Methyl-accepting chemotaxis protein (MCP) signaling domain"/>
    <property type="match status" value="1"/>
</dbReference>
<dbReference type="Pfam" id="PF12729">
    <property type="entry name" value="4HB_MCP_1"/>
    <property type="match status" value="1"/>
</dbReference>
<dbReference type="PANTHER" id="PTHR32089:SF119">
    <property type="entry name" value="METHYL-ACCEPTING CHEMOTAXIS PROTEIN CTPL"/>
    <property type="match status" value="1"/>
</dbReference>
<dbReference type="FunFam" id="1.10.287.950:FF:000001">
    <property type="entry name" value="Methyl-accepting chemotaxis sensory transducer"/>
    <property type="match status" value="1"/>
</dbReference>
<dbReference type="InterPro" id="IPR024478">
    <property type="entry name" value="HlyB_4HB_MCP"/>
</dbReference>
<evidence type="ECO:0000256" key="7">
    <source>
        <dbReference type="ARBA" id="ARBA00023224"/>
    </source>
</evidence>
<dbReference type="InterPro" id="IPR047347">
    <property type="entry name" value="YvaQ-like_sensor"/>
</dbReference>
<evidence type="ECO:0000256" key="2">
    <source>
        <dbReference type="ARBA" id="ARBA00022475"/>
    </source>
</evidence>
<protein>
    <submittedName>
        <fullName evidence="13">Uncharacterized protein</fullName>
    </submittedName>
</protein>
<dbReference type="GO" id="GO:0006935">
    <property type="term" value="P:chemotaxis"/>
    <property type="evidence" value="ECO:0007669"/>
    <property type="project" value="InterPro"/>
</dbReference>
<comment type="caution">
    <text evidence="13">The sequence shown here is derived from an EMBL/GenBank/DDBJ whole genome shotgun (WGS) entry which is preliminary data.</text>
</comment>
<keyword evidence="14" id="KW-1185">Reference proteome</keyword>
<evidence type="ECO:0000259" key="11">
    <source>
        <dbReference type="PROSITE" id="PS50111"/>
    </source>
</evidence>
<dbReference type="PRINTS" id="PR00260">
    <property type="entry name" value="CHEMTRNSDUCR"/>
</dbReference>
<evidence type="ECO:0000256" key="4">
    <source>
        <dbReference type="ARBA" id="ARBA00022692"/>
    </source>
</evidence>
<keyword evidence="7 9" id="KW-0807">Transducer</keyword>
<evidence type="ECO:0000256" key="6">
    <source>
        <dbReference type="ARBA" id="ARBA00023136"/>
    </source>
</evidence>